<dbReference type="GO" id="GO:0003852">
    <property type="term" value="F:2-isopropylmalate synthase activity"/>
    <property type="evidence" value="ECO:0007669"/>
    <property type="project" value="UniProtKB-UniRule"/>
</dbReference>
<name>A0A6J4V8P6_9BACT</name>
<dbReference type="Pfam" id="PF00682">
    <property type="entry name" value="HMGL-like"/>
    <property type="match status" value="1"/>
</dbReference>
<evidence type="ECO:0000256" key="8">
    <source>
        <dbReference type="ARBA" id="ARBA00022723"/>
    </source>
</evidence>
<keyword evidence="11" id="KW-0963">Cytoplasm</keyword>
<dbReference type="FunFam" id="1.10.238.260:FF:000001">
    <property type="entry name" value="2-isopropylmalate synthase"/>
    <property type="match status" value="1"/>
</dbReference>
<dbReference type="SUPFAM" id="SSF110921">
    <property type="entry name" value="2-isopropylmalate synthase LeuA, allosteric (dimerisation) domain"/>
    <property type="match status" value="1"/>
</dbReference>
<dbReference type="NCBIfam" id="NF002086">
    <property type="entry name" value="PRK00915.1-3"/>
    <property type="match status" value="1"/>
</dbReference>
<dbReference type="EMBL" id="CADCWH010000404">
    <property type="protein sequence ID" value="CAA9571349.1"/>
    <property type="molecule type" value="Genomic_DNA"/>
</dbReference>
<dbReference type="HAMAP" id="MF_01025">
    <property type="entry name" value="LeuA_type1"/>
    <property type="match status" value="1"/>
</dbReference>
<dbReference type="CDD" id="cd07940">
    <property type="entry name" value="DRE_TIM_IPMS"/>
    <property type="match status" value="1"/>
</dbReference>
<dbReference type="FunFam" id="3.20.20.70:FF:000010">
    <property type="entry name" value="2-isopropylmalate synthase"/>
    <property type="match status" value="1"/>
</dbReference>
<organism evidence="13">
    <name type="scientific">uncultured Thermomicrobiales bacterium</name>
    <dbReference type="NCBI Taxonomy" id="1645740"/>
    <lineage>
        <taxon>Bacteria</taxon>
        <taxon>Pseudomonadati</taxon>
        <taxon>Thermomicrobiota</taxon>
        <taxon>Thermomicrobia</taxon>
        <taxon>Thermomicrobiales</taxon>
        <taxon>environmental samples</taxon>
    </lineage>
</organism>
<feature type="binding site" evidence="11">
    <location>
        <position position="258"/>
    </location>
    <ligand>
        <name>Mn(2+)</name>
        <dbReference type="ChEBI" id="CHEBI:29035"/>
    </ligand>
</feature>
<dbReference type="InterPro" id="IPR050073">
    <property type="entry name" value="2-IPM_HCS-like"/>
</dbReference>
<evidence type="ECO:0000256" key="10">
    <source>
        <dbReference type="ARBA" id="ARBA00023304"/>
    </source>
</evidence>
<evidence type="ECO:0000256" key="6">
    <source>
        <dbReference type="ARBA" id="ARBA00022605"/>
    </source>
</evidence>
<dbReference type="NCBIfam" id="TIGR00973">
    <property type="entry name" value="leuA_bact"/>
    <property type="match status" value="1"/>
</dbReference>
<keyword evidence="9 11" id="KW-0464">Manganese</keyword>
<evidence type="ECO:0000313" key="13">
    <source>
        <dbReference type="EMBL" id="CAA9571349.1"/>
    </source>
</evidence>
<dbReference type="Gene3D" id="3.20.20.70">
    <property type="entry name" value="Aldolase class I"/>
    <property type="match status" value="1"/>
</dbReference>
<evidence type="ECO:0000259" key="12">
    <source>
        <dbReference type="PROSITE" id="PS50991"/>
    </source>
</evidence>
<evidence type="ECO:0000256" key="1">
    <source>
        <dbReference type="ARBA" id="ARBA00004689"/>
    </source>
</evidence>
<dbReference type="InterPro" id="IPR036230">
    <property type="entry name" value="LeuA_allosteric_dom_sf"/>
</dbReference>
<evidence type="ECO:0000256" key="9">
    <source>
        <dbReference type="ARBA" id="ARBA00023211"/>
    </source>
</evidence>
<comment type="catalytic activity">
    <reaction evidence="11">
        <text>3-methyl-2-oxobutanoate + acetyl-CoA + H2O = (2S)-2-isopropylmalate + CoA + H(+)</text>
        <dbReference type="Rhea" id="RHEA:21524"/>
        <dbReference type="ChEBI" id="CHEBI:1178"/>
        <dbReference type="ChEBI" id="CHEBI:11851"/>
        <dbReference type="ChEBI" id="CHEBI:15377"/>
        <dbReference type="ChEBI" id="CHEBI:15378"/>
        <dbReference type="ChEBI" id="CHEBI:57287"/>
        <dbReference type="ChEBI" id="CHEBI:57288"/>
        <dbReference type="EC" id="2.3.3.13"/>
    </reaction>
</comment>
<dbReference type="GO" id="GO:0009098">
    <property type="term" value="P:L-leucine biosynthetic process"/>
    <property type="evidence" value="ECO:0007669"/>
    <property type="project" value="UniProtKB-UniRule"/>
</dbReference>
<comment type="similarity">
    <text evidence="2 11">Belongs to the alpha-IPM synthase/homocitrate synthase family. LeuA type 1 subfamily.</text>
</comment>
<dbReference type="SMART" id="SM00917">
    <property type="entry name" value="LeuA_dimer"/>
    <property type="match status" value="1"/>
</dbReference>
<dbReference type="InterPro" id="IPR002034">
    <property type="entry name" value="AIPM/Hcit_synth_CS"/>
</dbReference>
<dbReference type="Pfam" id="PF08502">
    <property type="entry name" value="LeuA_dimer"/>
    <property type="match status" value="1"/>
</dbReference>
<dbReference type="InterPro" id="IPR013709">
    <property type="entry name" value="2-isopropylmalate_synth_dimer"/>
</dbReference>
<comment type="function">
    <text evidence="11">Catalyzes the condensation of the acetyl group of acetyl-CoA with 3-methyl-2-oxobutanoate (2-ketoisovalerate) to form 3-carboxy-3-hydroxy-4-methylpentanoate (2-isopropylmalate).</text>
</comment>
<dbReference type="InterPro" id="IPR000891">
    <property type="entry name" value="PYR_CT"/>
</dbReference>
<dbReference type="Gene3D" id="1.10.238.260">
    <property type="match status" value="1"/>
</dbReference>
<dbReference type="PANTHER" id="PTHR10277">
    <property type="entry name" value="HOMOCITRATE SYNTHASE-RELATED"/>
    <property type="match status" value="1"/>
</dbReference>
<dbReference type="UniPathway" id="UPA00048">
    <property type="reaction ID" value="UER00070"/>
</dbReference>
<dbReference type="Gene3D" id="3.30.160.270">
    <property type="match status" value="1"/>
</dbReference>
<keyword evidence="8 11" id="KW-0479">Metal-binding</keyword>
<feature type="binding site" evidence="11">
    <location>
        <position position="224"/>
    </location>
    <ligand>
        <name>Mn(2+)</name>
        <dbReference type="ChEBI" id="CHEBI:29035"/>
    </ligand>
</feature>
<accession>A0A6J4V8P6</accession>
<dbReference type="AlphaFoldDB" id="A0A6J4V8P6"/>
<dbReference type="PROSITE" id="PS00816">
    <property type="entry name" value="AIPM_HOMOCIT_SYNTH_2"/>
    <property type="match status" value="1"/>
</dbReference>
<dbReference type="EC" id="2.3.3.13" evidence="3 11"/>
<gene>
    <name evidence="11" type="primary">leuA</name>
    <name evidence="13" type="ORF">AVDCRST_MAG70-2538</name>
</gene>
<comment type="subunit">
    <text evidence="11">Homodimer.</text>
</comment>
<dbReference type="GO" id="GO:0005737">
    <property type="term" value="C:cytoplasm"/>
    <property type="evidence" value="ECO:0007669"/>
    <property type="project" value="UniProtKB-UniRule"/>
</dbReference>
<evidence type="ECO:0000256" key="2">
    <source>
        <dbReference type="ARBA" id="ARBA00009396"/>
    </source>
</evidence>
<feature type="binding site" evidence="11">
    <location>
        <position position="34"/>
    </location>
    <ligand>
        <name>Mn(2+)</name>
        <dbReference type="ChEBI" id="CHEBI:29035"/>
    </ligand>
</feature>
<dbReference type="PROSITE" id="PS00815">
    <property type="entry name" value="AIPM_HOMOCIT_SYNTH_1"/>
    <property type="match status" value="1"/>
</dbReference>
<keyword evidence="10 11" id="KW-0100">Branched-chain amino acid biosynthesis</keyword>
<protein>
    <recommendedName>
        <fullName evidence="4 11">2-isopropylmalate synthase</fullName>
        <ecNumber evidence="3 11">2.3.3.13</ecNumber>
    </recommendedName>
    <alternativeName>
        <fullName evidence="11">Alpha-IPM synthase</fullName>
    </alternativeName>
    <alternativeName>
        <fullName evidence="11">Alpha-isopropylmalate synthase</fullName>
    </alternativeName>
</protein>
<dbReference type="Pfam" id="PF22617">
    <property type="entry name" value="HCS_D2"/>
    <property type="match status" value="1"/>
</dbReference>
<feature type="binding site" evidence="11">
    <location>
        <position position="222"/>
    </location>
    <ligand>
        <name>Mn(2+)</name>
        <dbReference type="ChEBI" id="CHEBI:29035"/>
    </ligand>
</feature>
<keyword evidence="5 11" id="KW-0432">Leucine biosynthesis</keyword>
<keyword evidence="13" id="KW-0012">Acyltransferase</keyword>
<dbReference type="GO" id="GO:0003985">
    <property type="term" value="F:acetyl-CoA C-acetyltransferase activity"/>
    <property type="evidence" value="ECO:0007669"/>
    <property type="project" value="UniProtKB-UniRule"/>
</dbReference>
<comment type="pathway">
    <text evidence="1 11">Amino-acid biosynthesis; L-leucine biosynthesis; L-leucine from 3-methyl-2-oxobutanoate: step 1/4.</text>
</comment>
<dbReference type="InterPro" id="IPR013785">
    <property type="entry name" value="Aldolase_TIM"/>
</dbReference>
<dbReference type="PANTHER" id="PTHR10277:SF9">
    <property type="entry name" value="2-ISOPROPYLMALATE SYNTHASE 1, CHLOROPLASTIC-RELATED"/>
    <property type="match status" value="1"/>
</dbReference>
<feature type="domain" description="Pyruvate carboxyltransferase" evidence="12">
    <location>
        <begin position="25"/>
        <end position="288"/>
    </location>
</feature>
<comment type="cofactor">
    <cofactor evidence="11">
        <name>Mn(2+)</name>
        <dbReference type="ChEBI" id="CHEBI:29035"/>
    </cofactor>
</comment>
<dbReference type="GO" id="GO:0030145">
    <property type="term" value="F:manganese ion binding"/>
    <property type="evidence" value="ECO:0007669"/>
    <property type="project" value="UniProtKB-UniRule"/>
</dbReference>
<dbReference type="InterPro" id="IPR054691">
    <property type="entry name" value="LeuA/HCS_post-cat"/>
</dbReference>
<evidence type="ECO:0000256" key="5">
    <source>
        <dbReference type="ARBA" id="ARBA00022430"/>
    </source>
</evidence>
<feature type="region of interest" description="Regulatory domain" evidence="11">
    <location>
        <begin position="412"/>
        <end position="537"/>
    </location>
</feature>
<proteinExistence type="inferred from homology"/>
<dbReference type="SUPFAM" id="SSF51569">
    <property type="entry name" value="Aldolase"/>
    <property type="match status" value="1"/>
</dbReference>
<keyword evidence="6 11" id="KW-0028">Amino-acid biosynthesis</keyword>
<sequence length="537" mass="56623">MTDRVQTGDDVPVPVPAAPDPAGRVIIFDTTLRDGEQSPGATLTSDEKLEVADALVALGVDVIEAGFPAASPGDFEAVRSIATRVRGSVVAGLARASQGDIERAAQAVRGAESPRIHTFIATSDIHLRHKLRMDRDQVLDRVSAMVAYARGFTADVEFSAEDATRTDRDYLAEVFKRAIEAGATTLNAPDTVGYTTPAEYADLIRFLRESVPGIEHCVISVHCHDDLGLATANTVAAVQAGARQVEVTMNGIGERAGNTALEEVVMSLATRGDTFGGLWTGIAKERLVPTSRLVATLTGLQVQVNKAIVGANAFAHEAGIHQDGMLKERTTYEIMNPSDVGWEGTRLVLGKHSGRAGFRNTLTEVGLRLDDSQVEEAYARFLVLADRKKTVTAADLVALVGDQLAQQVDALQLVRWNASIGSGGPATASVVVRRGDREITGDAEGNGPVNALLQAIDAATGAQCELEYYHVDAVTPGEDAQGQVNVRVRAGETVATGHGLATDIVEASARAYLAAISKLEASMGVSAGERDLKASAV</sequence>
<evidence type="ECO:0000256" key="11">
    <source>
        <dbReference type="HAMAP-Rule" id="MF_01025"/>
    </source>
</evidence>
<evidence type="ECO:0000256" key="4">
    <source>
        <dbReference type="ARBA" id="ARBA00018198"/>
    </source>
</evidence>
<evidence type="ECO:0000256" key="3">
    <source>
        <dbReference type="ARBA" id="ARBA00012973"/>
    </source>
</evidence>
<dbReference type="PROSITE" id="PS50991">
    <property type="entry name" value="PYR_CT"/>
    <property type="match status" value="1"/>
</dbReference>
<reference evidence="13" key="1">
    <citation type="submission" date="2020-02" db="EMBL/GenBank/DDBJ databases">
        <authorList>
            <person name="Meier V. D."/>
        </authorList>
    </citation>
    <scope>NUCLEOTIDE SEQUENCE</scope>
    <source>
        <strain evidence="13">AVDCRST_MAG70</strain>
    </source>
</reference>
<keyword evidence="7 11" id="KW-0808">Transferase</keyword>
<dbReference type="InterPro" id="IPR005671">
    <property type="entry name" value="LeuA_bact_synth"/>
</dbReference>
<evidence type="ECO:0000256" key="7">
    <source>
        <dbReference type="ARBA" id="ARBA00022679"/>
    </source>
</evidence>